<gene>
    <name evidence="7" type="ORF">Q5P01_015117</name>
</gene>
<dbReference type="SMART" id="SM00907">
    <property type="entry name" value="GDNF"/>
    <property type="match status" value="2"/>
</dbReference>
<comment type="caution">
    <text evidence="7">The sequence shown here is derived from an EMBL/GenBank/DDBJ whole genome shotgun (WGS) entry which is preliminary data.</text>
</comment>
<dbReference type="GO" id="GO:0051726">
    <property type="term" value="P:regulation of cell cycle"/>
    <property type="evidence" value="ECO:0007669"/>
    <property type="project" value="InterPro"/>
</dbReference>
<dbReference type="Proteomes" id="UP001187415">
    <property type="component" value="Unassembled WGS sequence"/>
</dbReference>
<evidence type="ECO:0000256" key="2">
    <source>
        <dbReference type="ARBA" id="ARBA00022475"/>
    </source>
</evidence>
<keyword evidence="8" id="KW-1185">Reference proteome</keyword>
<dbReference type="Pfam" id="PF02351">
    <property type="entry name" value="GDNF"/>
    <property type="match status" value="1"/>
</dbReference>
<evidence type="ECO:0000256" key="4">
    <source>
        <dbReference type="ARBA" id="ARBA00023136"/>
    </source>
</evidence>
<dbReference type="InterPro" id="IPR016017">
    <property type="entry name" value="GDNF/GAS1"/>
</dbReference>
<evidence type="ECO:0000256" key="1">
    <source>
        <dbReference type="ARBA" id="ARBA00004236"/>
    </source>
</evidence>
<evidence type="ECO:0000313" key="8">
    <source>
        <dbReference type="Proteomes" id="UP001187415"/>
    </source>
</evidence>
<evidence type="ECO:0000313" key="7">
    <source>
        <dbReference type="EMBL" id="KAK2837905.1"/>
    </source>
</evidence>
<evidence type="ECO:0000256" key="3">
    <source>
        <dbReference type="ARBA" id="ARBA00022729"/>
    </source>
</evidence>
<keyword evidence="3" id="KW-0732">Signal</keyword>
<dbReference type="PANTHER" id="PTHR16840:SF9">
    <property type="entry name" value="GAS1A PROTEIN"/>
    <property type="match status" value="1"/>
</dbReference>
<accession>A0AA88SG09</accession>
<feature type="domain" description="GDNF/GAS1" evidence="6">
    <location>
        <begin position="1"/>
        <end position="72"/>
    </location>
</feature>
<dbReference type="GO" id="GO:0005886">
    <property type="term" value="C:plasma membrane"/>
    <property type="evidence" value="ECO:0007669"/>
    <property type="project" value="UniProtKB-SubCell"/>
</dbReference>
<protein>
    <recommendedName>
        <fullName evidence="6">GDNF/GAS1 domain-containing protein</fullName>
    </recommendedName>
</protein>
<dbReference type="AlphaFoldDB" id="A0AA88SG09"/>
<dbReference type="PANTHER" id="PTHR16840">
    <property type="entry name" value="GROWTH ARREST-SPECIFIC PROTEIN 1"/>
    <property type="match status" value="1"/>
</dbReference>
<evidence type="ECO:0000259" key="6">
    <source>
        <dbReference type="SMART" id="SM00907"/>
    </source>
</evidence>
<sequence length="216" mass="23562">MNCQAEPECNYAYDHYTRACGPVLSGERKKCPSHCIASLVQLNQTRSGPALEDCNCAHDSLCTSTKRAIEPCLPRTTSTGCTEARRQCERDQQCSSAMHDYLNHCGKLFSGAICTNACRNVIANMRKIPKGQQLDTCLCDGTERAICEFVKTSMKMLCFDAPARDLGSGDDDGDPDYEIDSAETDYPDELESGAPLPATHRVLTLLASILVLVALV</sequence>
<proteinExistence type="predicted"/>
<name>A0AA88SG09_CHASR</name>
<comment type="subcellular location">
    <subcellularLocation>
        <location evidence="1">Cell membrane</location>
    </subcellularLocation>
</comment>
<feature type="domain" description="GDNF/GAS1" evidence="6">
    <location>
        <begin position="81"/>
        <end position="158"/>
    </location>
</feature>
<reference evidence="7" key="1">
    <citation type="submission" date="2023-07" db="EMBL/GenBank/DDBJ databases">
        <title>Chromosome-level Genome Assembly of Striped Snakehead (Channa striata).</title>
        <authorList>
            <person name="Liu H."/>
        </authorList>
    </citation>
    <scope>NUCLEOTIDE SEQUENCE</scope>
    <source>
        <strain evidence="7">Gz</strain>
        <tissue evidence="7">Muscle</tissue>
    </source>
</reference>
<keyword evidence="4" id="KW-0472">Membrane</keyword>
<dbReference type="EMBL" id="JAUPFM010000011">
    <property type="protein sequence ID" value="KAK2837905.1"/>
    <property type="molecule type" value="Genomic_DNA"/>
</dbReference>
<evidence type="ECO:0000256" key="5">
    <source>
        <dbReference type="ARBA" id="ARBA00023180"/>
    </source>
</evidence>
<dbReference type="InterPro" id="IPR039596">
    <property type="entry name" value="GAS1"/>
</dbReference>
<keyword evidence="2" id="KW-1003">Cell membrane</keyword>
<organism evidence="7 8">
    <name type="scientific">Channa striata</name>
    <name type="common">Snakehead murrel</name>
    <name type="synonym">Ophicephalus striatus</name>
    <dbReference type="NCBI Taxonomy" id="64152"/>
    <lineage>
        <taxon>Eukaryota</taxon>
        <taxon>Metazoa</taxon>
        <taxon>Chordata</taxon>
        <taxon>Craniata</taxon>
        <taxon>Vertebrata</taxon>
        <taxon>Euteleostomi</taxon>
        <taxon>Actinopterygii</taxon>
        <taxon>Neopterygii</taxon>
        <taxon>Teleostei</taxon>
        <taxon>Neoteleostei</taxon>
        <taxon>Acanthomorphata</taxon>
        <taxon>Anabantaria</taxon>
        <taxon>Anabantiformes</taxon>
        <taxon>Channoidei</taxon>
        <taxon>Channidae</taxon>
        <taxon>Channa</taxon>
    </lineage>
</organism>
<keyword evidence="5" id="KW-0325">Glycoprotein</keyword>